<gene>
    <name evidence="5" type="ORF">C1I89_15745</name>
</gene>
<dbReference type="GO" id="GO:0046872">
    <property type="term" value="F:metal ion binding"/>
    <property type="evidence" value="ECO:0007669"/>
    <property type="project" value="UniProtKB-KW"/>
</dbReference>
<organism evidence="5 6">
    <name type="scientific">Achromobacter pulmonis</name>
    <dbReference type="NCBI Taxonomy" id="1389932"/>
    <lineage>
        <taxon>Bacteria</taxon>
        <taxon>Pseudomonadati</taxon>
        <taxon>Pseudomonadota</taxon>
        <taxon>Betaproteobacteria</taxon>
        <taxon>Burkholderiales</taxon>
        <taxon>Alcaligenaceae</taxon>
        <taxon>Achromobacter</taxon>
    </lineage>
</organism>
<comment type="cofactor">
    <cofactor evidence="3">
        <name>Zn(2+)</name>
        <dbReference type="ChEBI" id="CHEBI:29105"/>
    </cofactor>
    <text evidence="3">Binds 1 divalent metal cation per subunit.</text>
</comment>
<dbReference type="Pfam" id="PF08450">
    <property type="entry name" value="SGL"/>
    <property type="match status" value="1"/>
</dbReference>
<dbReference type="Gene3D" id="2.120.10.30">
    <property type="entry name" value="TolB, C-terminal domain"/>
    <property type="match status" value="1"/>
</dbReference>
<dbReference type="SUPFAM" id="SSF63829">
    <property type="entry name" value="Calcium-dependent phosphotriesterase"/>
    <property type="match status" value="1"/>
</dbReference>
<proteinExistence type="predicted"/>
<keyword evidence="6" id="KW-1185">Reference proteome</keyword>
<evidence type="ECO:0000259" key="4">
    <source>
        <dbReference type="Pfam" id="PF08450"/>
    </source>
</evidence>
<name>A0A2N8KGF8_9BURK</name>
<feature type="active site" description="Proton donor/acceptor" evidence="2">
    <location>
        <position position="212"/>
    </location>
</feature>
<dbReference type="InterPro" id="IPR011042">
    <property type="entry name" value="6-blade_b-propeller_TolB-like"/>
</dbReference>
<evidence type="ECO:0000313" key="5">
    <source>
        <dbReference type="EMBL" id="PND32525.1"/>
    </source>
</evidence>
<dbReference type="PANTHER" id="PTHR47572">
    <property type="entry name" value="LIPOPROTEIN-RELATED"/>
    <property type="match status" value="1"/>
</dbReference>
<dbReference type="PRINTS" id="PR01790">
    <property type="entry name" value="SMP30FAMILY"/>
</dbReference>
<protein>
    <submittedName>
        <fullName evidence="5">Gluconolactonase</fullName>
    </submittedName>
</protein>
<feature type="binding site" evidence="3">
    <location>
        <position position="150"/>
    </location>
    <ligand>
        <name>a divalent metal cation</name>
        <dbReference type="ChEBI" id="CHEBI:60240"/>
    </ligand>
</feature>
<feature type="binding site" evidence="3">
    <location>
        <position position="100"/>
    </location>
    <ligand>
        <name>substrate</name>
    </ligand>
</feature>
<sequence length="299" mass="32003">MQKRELSVLASGYTYLEGLRWHEGRLWASDFYTGQVIAVDLDGRVERICEVPQQPSGLGWLPDGRLLIASMKDRKLLRREADGSLVEHADLSALTGGHINDMVVDAQGRAYVGNFGFDLMNGAPVRNTTIVRADPDGSCRVVADGLCFPNGSFITPDGAVMIVNETFGNRISEFDILPDGGLGPRRDWADFGPLPASDDLGVLIAASAIGPDGGALDAEGALWVADAIGKRIVRLARGGRILEQIDTGEFGIFAAALGGPDGRSLFMAAAPDFIEANRRARPEGRILVTRVDVPHAGRP</sequence>
<comment type="caution">
    <text evidence="5">The sequence shown here is derived from an EMBL/GenBank/DDBJ whole genome shotgun (WGS) entry which is preliminary data.</text>
</comment>
<dbReference type="RefSeq" id="WP_102773643.1">
    <property type="nucleotide sequence ID" value="NZ_POQS01000004.1"/>
</dbReference>
<feature type="binding site" evidence="3">
    <location>
        <position position="17"/>
    </location>
    <ligand>
        <name>a divalent metal cation</name>
        <dbReference type="ChEBI" id="CHEBI:60240"/>
    </ligand>
</feature>
<feature type="domain" description="SMP-30/Gluconolactonase/LRE-like region" evidence="4">
    <location>
        <begin position="17"/>
        <end position="270"/>
    </location>
</feature>
<dbReference type="Proteomes" id="UP000235994">
    <property type="component" value="Unassembled WGS sequence"/>
</dbReference>
<keyword evidence="3" id="KW-0862">Zinc</keyword>
<keyword evidence="3" id="KW-0479">Metal-binding</keyword>
<dbReference type="InterPro" id="IPR013658">
    <property type="entry name" value="SGL"/>
</dbReference>
<dbReference type="PANTHER" id="PTHR47572:SF4">
    <property type="entry name" value="LACTONASE DRP35"/>
    <property type="match status" value="1"/>
</dbReference>
<feature type="binding site" evidence="3">
    <location>
        <position position="118"/>
    </location>
    <ligand>
        <name>substrate</name>
    </ligand>
</feature>
<feature type="binding site" evidence="3">
    <location>
        <position position="212"/>
    </location>
    <ligand>
        <name>a divalent metal cation</name>
        <dbReference type="ChEBI" id="CHEBI:60240"/>
    </ligand>
</feature>
<dbReference type="GO" id="GO:0016787">
    <property type="term" value="F:hydrolase activity"/>
    <property type="evidence" value="ECO:0007669"/>
    <property type="project" value="UniProtKB-KW"/>
</dbReference>
<dbReference type="InterPro" id="IPR051262">
    <property type="entry name" value="SMP-30/CGR1_Lactonase"/>
</dbReference>
<evidence type="ECO:0000313" key="6">
    <source>
        <dbReference type="Proteomes" id="UP000235994"/>
    </source>
</evidence>
<evidence type="ECO:0000256" key="2">
    <source>
        <dbReference type="PIRSR" id="PIRSR605511-1"/>
    </source>
</evidence>
<dbReference type="EMBL" id="POQS01000004">
    <property type="protein sequence ID" value="PND32525.1"/>
    <property type="molecule type" value="Genomic_DNA"/>
</dbReference>
<dbReference type="InterPro" id="IPR005511">
    <property type="entry name" value="SMP-30"/>
</dbReference>
<dbReference type="AlphaFoldDB" id="A0A2N8KGF8"/>
<evidence type="ECO:0000256" key="3">
    <source>
        <dbReference type="PIRSR" id="PIRSR605511-2"/>
    </source>
</evidence>
<keyword evidence="1" id="KW-0378">Hydrolase</keyword>
<accession>A0A2N8KGF8</accession>
<evidence type="ECO:0000256" key="1">
    <source>
        <dbReference type="ARBA" id="ARBA00022801"/>
    </source>
</evidence>
<reference evidence="5 6" key="1">
    <citation type="submission" date="2018-01" db="EMBL/GenBank/DDBJ databases">
        <title>The draft genome of an aniline degradation strain ANB-1.</title>
        <authorList>
            <person name="Zhang L."/>
            <person name="Jiang J."/>
        </authorList>
    </citation>
    <scope>NUCLEOTIDE SEQUENCE [LARGE SCALE GENOMIC DNA]</scope>
    <source>
        <strain evidence="5 6">ANB-1</strain>
    </source>
</reference>